<feature type="region of interest" description="Disordered" evidence="1">
    <location>
        <begin position="1"/>
        <end position="21"/>
    </location>
</feature>
<sequence length="474" mass="49617">MAENPTPPRRRAPNPELDTLNTEYGKLRSGFDAASQRTQTLTGARRRLEETARPELIVPRNEFQAPYEISKVPNGARALRQLDGQLAQAEAAKQAYAAPLQQMAGKYRDFTNRTQTQTLLRSAGAPVAAPSRGLPVANAALAPASTDPGNRSASAASALPNAPQLRPGDANTFTGANGITRAVPGLLSSQATAVPQRTLPPAMVAPPSTAPRVADTTGGALEGARVAALQTRADAGSMVTDGFGPEAELMRRFEISQGSYQNKGRPSSRAAAAQALFGQLGAMNQASASGQQAANGLLQSGASAQNLANEAFAQRRQDARRLEFESAAAQQQQAVEGQRVLRTLNTADGRTGALRQDGSFTPITDAGGHAVQEVVKADAGGQITPKDQLDYLGQQQKAVLDSLSLDEDQRAQQLAALDTRAQALFAPPVAAAPAPAAATGKPSLDQFLAQARKANPSATDAQLTAFYQRKYGTP</sequence>
<name>A0ABU8CYJ9_9GAMM</name>
<evidence type="ECO:0000313" key="2">
    <source>
        <dbReference type="EMBL" id="MEI2453865.1"/>
    </source>
</evidence>
<keyword evidence="3" id="KW-1185">Reference proteome</keyword>
<feature type="region of interest" description="Disordered" evidence="1">
    <location>
        <begin position="142"/>
        <end position="166"/>
    </location>
</feature>
<dbReference type="RefSeq" id="WP_336131093.1">
    <property type="nucleotide sequence ID" value="NZ_JBANDL010000002.1"/>
</dbReference>
<evidence type="ECO:0000256" key="1">
    <source>
        <dbReference type="SAM" id="MobiDB-lite"/>
    </source>
</evidence>
<organism evidence="2 3">
    <name type="scientific">Lysobacter firmicutimachus</name>
    <dbReference type="NCBI Taxonomy" id="1792846"/>
    <lineage>
        <taxon>Bacteria</taxon>
        <taxon>Pseudomonadati</taxon>
        <taxon>Pseudomonadota</taxon>
        <taxon>Gammaproteobacteria</taxon>
        <taxon>Lysobacterales</taxon>
        <taxon>Lysobacteraceae</taxon>
        <taxon>Lysobacter</taxon>
    </lineage>
</organism>
<gene>
    <name evidence="2" type="ORF">V2J18_04130</name>
</gene>
<accession>A0ABU8CYJ9</accession>
<proteinExistence type="predicted"/>
<evidence type="ECO:0000313" key="3">
    <source>
        <dbReference type="Proteomes" id="UP001387215"/>
    </source>
</evidence>
<protein>
    <submittedName>
        <fullName evidence="2">Uncharacterized protein</fullName>
    </submittedName>
</protein>
<dbReference type="Proteomes" id="UP001387215">
    <property type="component" value="Unassembled WGS sequence"/>
</dbReference>
<comment type="caution">
    <text evidence="2">The sequence shown here is derived from an EMBL/GenBank/DDBJ whole genome shotgun (WGS) entry which is preliminary data.</text>
</comment>
<reference evidence="2 3" key="1">
    <citation type="submission" date="2024-02" db="EMBL/GenBank/DDBJ databases">
        <title>Lysobacter Genome Sequencing and Mining.</title>
        <authorList>
            <person name="Bierman J."/>
            <person name="Walker M.C."/>
        </authorList>
    </citation>
    <scope>NUCLEOTIDE SEQUENCE [LARGE SCALE GENOMIC DNA]</scope>
    <source>
        <strain evidence="2 3">PB6250</strain>
    </source>
</reference>
<dbReference type="EMBL" id="JBANDL010000002">
    <property type="protein sequence ID" value="MEI2453865.1"/>
    <property type="molecule type" value="Genomic_DNA"/>
</dbReference>